<reference evidence="1" key="1">
    <citation type="submission" date="2019-02" db="EMBL/GenBank/DDBJ databases">
        <authorList>
            <person name="Gruber-Vodicka R. H."/>
            <person name="Seah K. B. B."/>
        </authorList>
    </citation>
    <scope>NUCLEOTIDE SEQUENCE</scope>
    <source>
        <strain evidence="2">BECK_BZ163</strain>
        <strain evidence="3">BECK_BZ164</strain>
        <strain evidence="1">BECK_BZ165</strain>
    </source>
</reference>
<organism evidence="1">
    <name type="scientific">Candidatus Kentrum sp. FM</name>
    <dbReference type="NCBI Taxonomy" id="2126340"/>
    <lineage>
        <taxon>Bacteria</taxon>
        <taxon>Pseudomonadati</taxon>
        <taxon>Pseudomonadota</taxon>
        <taxon>Gammaproteobacteria</taxon>
        <taxon>Candidatus Kentrum</taxon>
    </lineage>
</organism>
<dbReference type="EMBL" id="CAADFA010000795">
    <property type="protein sequence ID" value="VFJ74499.1"/>
    <property type="molecule type" value="Genomic_DNA"/>
</dbReference>
<evidence type="ECO:0000313" key="3">
    <source>
        <dbReference type="EMBL" id="VFK21660.1"/>
    </source>
</evidence>
<name>A0A450TYA9_9GAMM</name>
<accession>A0A450TYA9</accession>
<protein>
    <submittedName>
        <fullName evidence="1">Uncharacterized protein</fullName>
    </submittedName>
</protein>
<proteinExistence type="predicted"/>
<dbReference type="AlphaFoldDB" id="A0A450TYA9"/>
<evidence type="ECO:0000313" key="2">
    <source>
        <dbReference type="EMBL" id="VFJ74918.1"/>
    </source>
</evidence>
<evidence type="ECO:0000313" key="1">
    <source>
        <dbReference type="EMBL" id="VFJ74499.1"/>
    </source>
</evidence>
<gene>
    <name evidence="2" type="ORF">BECKFM1743A_GA0114220_108041</name>
    <name evidence="3" type="ORF">BECKFM1743B_GA0114221_108042</name>
    <name evidence="1" type="ORF">BECKFM1743C_GA0114222_107951</name>
</gene>
<dbReference type="EMBL" id="CAADFL010000804">
    <property type="protein sequence ID" value="VFK21660.1"/>
    <property type="molecule type" value="Genomic_DNA"/>
</dbReference>
<sequence length="216" mass="24436">MNRIIVLLATIFIFSSLYTRANAETYWPHAISCGGDEWDAMFILHGNPIGDSTNLAYYVQVYPNEYRYVRFNADGSYYDRAGSDASSVGCENKSTTQLQEENRTFSFIGNVSKKSWPDYWPHAISCASDEWDAMFILHGNPIGDSTDLAYYVQVYPNEYRYVRFNADGSYYDRAGSDASSVGCESKSMSQLQEEDRMFYFADEVPINKPSGVGPSD</sequence>
<dbReference type="EMBL" id="CAADEZ010000804">
    <property type="protein sequence ID" value="VFJ74918.1"/>
    <property type="molecule type" value="Genomic_DNA"/>
</dbReference>